<sequence>MADSDSYYSADDVAAVAEMLKQQSLAYDQLFENLAKQMYVELQRSDSEGVGLSQCYQLAEQALSDFQQHFPSSGTLACHKGCAHCCHLRVETPPQVVADIAAYIQSRFSPEELDQLRQRLAQYPQHPELAFEKPPCPLLDQNQQCSIYPRRPPSCRAFTSPDVELCIRSVKQGSQVPQQPITVRVYQALTNALMAVAQQQGAAQQITVQQAALVPALRAALGVEA</sequence>
<dbReference type="AlphaFoldDB" id="A0A369WEA4"/>
<dbReference type="RefSeq" id="WP_114696644.1">
    <property type="nucleotide sequence ID" value="NZ_QQOH01000004.1"/>
</dbReference>
<keyword evidence="2" id="KW-1185">Reference proteome</keyword>
<dbReference type="InterPro" id="IPR005358">
    <property type="entry name" value="Puta_zinc/iron-chelating_dom"/>
</dbReference>
<dbReference type="EMBL" id="QQOH01000004">
    <property type="protein sequence ID" value="RDE19024.1"/>
    <property type="molecule type" value="Genomic_DNA"/>
</dbReference>
<dbReference type="Proteomes" id="UP000253769">
    <property type="component" value="Unassembled WGS sequence"/>
</dbReference>
<dbReference type="Pfam" id="PF03692">
    <property type="entry name" value="CxxCxxCC"/>
    <property type="match status" value="1"/>
</dbReference>
<proteinExistence type="predicted"/>
<dbReference type="OrthoDB" id="9806610at2"/>
<organism evidence="1 2">
    <name type="scientific">Motiliproteus coralliicola</name>
    <dbReference type="NCBI Taxonomy" id="2283196"/>
    <lineage>
        <taxon>Bacteria</taxon>
        <taxon>Pseudomonadati</taxon>
        <taxon>Pseudomonadota</taxon>
        <taxon>Gammaproteobacteria</taxon>
        <taxon>Oceanospirillales</taxon>
        <taxon>Oceanospirillaceae</taxon>
        <taxon>Motiliproteus</taxon>
    </lineage>
</organism>
<evidence type="ECO:0000313" key="1">
    <source>
        <dbReference type="EMBL" id="RDE19024.1"/>
    </source>
</evidence>
<accession>A0A369WEA4</accession>
<evidence type="ECO:0000313" key="2">
    <source>
        <dbReference type="Proteomes" id="UP000253769"/>
    </source>
</evidence>
<reference evidence="1 2" key="1">
    <citation type="submission" date="2018-07" db="EMBL/GenBank/DDBJ databases">
        <title>Motiliproteus coralliicola sp. nov., a bacterium isolated from Coral.</title>
        <authorList>
            <person name="Wang G."/>
        </authorList>
    </citation>
    <scope>NUCLEOTIDE SEQUENCE [LARGE SCALE GENOMIC DNA]</scope>
    <source>
        <strain evidence="1 2">C34</strain>
    </source>
</reference>
<comment type="caution">
    <text evidence="1">The sequence shown here is derived from an EMBL/GenBank/DDBJ whole genome shotgun (WGS) entry which is preliminary data.</text>
</comment>
<protein>
    <submittedName>
        <fullName evidence="1">YkgJ family cysteine cluster protein</fullName>
    </submittedName>
</protein>
<name>A0A369WEA4_9GAMM</name>
<gene>
    <name evidence="1" type="ORF">DV711_15615</name>
</gene>